<dbReference type="HOGENOM" id="CLU_2184464_0_0_1"/>
<comment type="caution">
    <text evidence="1">The sequence shown here is derived from an EMBL/GenBank/DDBJ whole genome shotgun (WGS) entry which is preliminary data.</text>
</comment>
<gene>
    <name evidence="1" type="ORF">MPH_03083</name>
</gene>
<dbReference type="InParanoid" id="K2RAY5"/>
<dbReference type="Proteomes" id="UP000007129">
    <property type="component" value="Unassembled WGS sequence"/>
</dbReference>
<sequence>MTQQREKEGNPTRPKSFCQWRLLFSSQLLHPSVRPSVHFFQSLIFLYGPLDICSCDPCGSSFVFLLSFIVRLKDKVKQASVNRWLIWWHWLGLFFRLRFSRLLRGFCVM</sequence>
<organism evidence="1 2">
    <name type="scientific">Macrophomina phaseolina (strain MS6)</name>
    <name type="common">Charcoal rot fungus</name>
    <dbReference type="NCBI Taxonomy" id="1126212"/>
    <lineage>
        <taxon>Eukaryota</taxon>
        <taxon>Fungi</taxon>
        <taxon>Dikarya</taxon>
        <taxon>Ascomycota</taxon>
        <taxon>Pezizomycotina</taxon>
        <taxon>Dothideomycetes</taxon>
        <taxon>Dothideomycetes incertae sedis</taxon>
        <taxon>Botryosphaeriales</taxon>
        <taxon>Botryosphaeriaceae</taxon>
        <taxon>Macrophomina</taxon>
    </lineage>
</organism>
<accession>K2RAY5</accession>
<proteinExistence type="predicted"/>
<dbReference type="VEuPathDB" id="FungiDB:MPH_03083"/>
<dbReference type="AlphaFoldDB" id="K2RAY5"/>
<protein>
    <submittedName>
        <fullName evidence="1">Uncharacterized protein</fullName>
    </submittedName>
</protein>
<name>K2RAY5_MACPH</name>
<dbReference type="EMBL" id="AHHD01000160">
    <property type="protein sequence ID" value="EKG19651.1"/>
    <property type="molecule type" value="Genomic_DNA"/>
</dbReference>
<evidence type="ECO:0000313" key="2">
    <source>
        <dbReference type="Proteomes" id="UP000007129"/>
    </source>
</evidence>
<evidence type="ECO:0000313" key="1">
    <source>
        <dbReference type="EMBL" id="EKG19651.1"/>
    </source>
</evidence>
<reference evidence="1 2" key="1">
    <citation type="journal article" date="2012" name="BMC Genomics">
        <title>Tools to kill: Genome of one of the most destructive plant pathogenic fungi Macrophomina phaseolina.</title>
        <authorList>
            <person name="Islam M.S."/>
            <person name="Haque M.S."/>
            <person name="Islam M.M."/>
            <person name="Emdad E.M."/>
            <person name="Halim A."/>
            <person name="Hossen Q.M.M."/>
            <person name="Hossain M.Z."/>
            <person name="Ahmed B."/>
            <person name="Rahim S."/>
            <person name="Rahman M.S."/>
            <person name="Alam M.M."/>
            <person name="Hou S."/>
            <person name="Wan X."/>
            <person name="Saito J.A."/>
            <person name="Alam M."/>
        </authorList>
    </citation>
    <scope>NUCLEOTIDE SEQUENCE [LARGE SCALE GENOMIC DNA]</scope>
    <source>
        <strain evidence="1 2">MS6</strain>
    </source>
</reference>